<evidence type="ECO:0000313" key="1">
    <source>
        <dbReference type="EMBL" id="KAL3701712.1"/>
    </source>
</evidence>
<organism evidence="1 2">
    <name type="scientific">Riccia sorocarpa</name>
    <dbReference type="NCBI Taxonomy" id="122646"/>
    <lineage>
        <taxon>Eukaryota</taxon>
        <taxon>Viridiplantae</taxon>
        <taxon>Streptophyta</taxon>
        <taxon>Embryophyta</taxon>
        <taxon>Marchantiophyta</taxon>
        <taxon>Marchantiopsida</taxon>
        <taxon>Marchantiidae</taxon>
        <taxon>Marchantiales</taxon>
        <taxon>Ricciaceae</taxon>
        <taxon>Riccia</taxon>
    </lineage>
</organism>
<evidence type="ECO:0000313" key="2">
    <source>
        <dbReference type="Proteomes" id="UP001633002"/>
    </source>
</evidence>
<comment type="caution">
    <text evidence="1">The sequence shown here is derived from an EMBL/GenBank/DDBJ whole genome shotgun (WGS) entry which is preliminary data.</text>
</comment>
<reference evidence="1 2" key="1">
    <citation type="submission" date="2024-09" db="EMBL/GenBank/DDBJ databases">
        <title>Chromosome-scale assembly of Riccia sorocarpa.</title>
        <authorList>
            <person name="Paukszto L."/>
        </authorList>
    </citation>
    <scope>NUCLEOTIDE SEQUENCE [LARGE SCALE GENOMIC DNA]</scope>
    <source>
        <strain evidence="1">LP-2024</strain>
        <tissue evidence="1">Aerial parts of the thallus</tissue>
    </source>
</reference>
<proteinExistence type="predicted"/>
<gene>
    <name evidence="1" type="ORF">R1sor_019734</name>
</gene>
<dbReference type="EMBL" id="JBJQOH010000001">
    <property type="protein sequence ID" value="KAL3701712.1"/>
    <property type="molecule type" value="Genomic_DNA"/>
</dbReference>
<dbReference type="AlphaFoldDB" id="A0ABD3IHQ0"/>
<name>A0ABD3IHQ0_9MARC</name>
<protein>
    <submittedName>
        <fullName evidence="1">Uncharacterized protein</fullName>
    </submittedName>
</protein>
<accession>A0ABD3IHQ0</accession>
<dbReference type="Proteomes" id="UP001633002">
    <property type="component" value="Unassembled WGS sequence"/>
</dbReference>
<sequence length="151" mass="16690">MPATAGRVLEQQNAYDSFQGLLALARLTGSSADEVRGAWHANLKVQAMQKYKQSIGLIVESSNTRESLLHSANSWGSKAFESFVSVAPPKERHQILVHDVPVDLTMEEIHAGLLEDNFILTITENPRWLLKDLSSKRRSSVLVALSDKHAA</sequence>
<keyword evidence="2" id="KW-1185">Reference proteome</keyword>